<dbReference type="PANTHER" id="PTHR30201:SF2">
    <property type="entry name" value="2-(5''-TRIPHOSPHORIBOSYL)-3'-DEPHOSPHOCOENZYME-A SYNTHASE"/>
    <property type="match status" value="1"/>
</dbReference>
<dbReference type="GO" id="GO:0016757">
    <property type="term" value="F:glycosyltransferase activity"/>
    <property type="evidence" value="ECO:0007669"/>
    <property type="project" value="UniProtKB-KW"/>
</dbReference>
<dbReference type="InterPro" id="IPR017555">
    <property type="entry name" value="TriPribosyl-deP-CoA_syn"/>
</dbReference>
<evidence type="ECO:0000313" key="6">
    <source>
        <dbReference type="EMBL" id="KEZ78276.1"/>
    </source>
</evidence>
<proteinExistence type="inferred from homology"/>
<evidence type="ECO:0000256" key="5">
    <source>
        <dbReference type="HAMAP-Rule" id="MF_01883"/>
    </source>
</evidence>
<sequence>MRRLDFDATGAAGPSSPAVELAALAALAVSALRDEVDLTPKPGLVDRATRGAHRDMDHALMVASAQALEPGFTAIARAAESESDPVALRAALGAAGRDAEAAMMRVTRGVNTHRGAIWALGLIVGAAAALPRSQWRAAVLLRWVATMAAIDDPALAAPRRVSNGARVVARYRVAGARGEAMAGFPQIVEAGLPALQAARAMGASETAARLDALAALIAVLDDTCVLHRAGPDGLASVQAAAVTVAERGGAASPAGCEALAQLDRLFLELNASPGGAADLLAATLLVDRLETTAGPGPDVQETDHANAIA</sequence>
<dbReference type="EMBL" id="APNK01000005">
    <property type="protein sequence ID" value="KEZ78276.1"/>
    <property type="molecule type" value="Genomic_DNA"/>
</dbReference>
<comment type="function">
    <text evidence="5">Involved in the formation of 2-(5''-phosphoribosyl)-3'-dephosphocoenzyme-A, the prosthetic group of the acyl-carrier protein of the malonate decarboxylase.</text>
</comment>
<dbReference type="Proteomes" id="UP000028302">
    <property type="component" value="Unassembled WGS sequence"/>
</dbReference>
<dbReference type="PATRIC" id="fig|1304275.5.peg.1068"/>
<organism evidence="6 7">
    <name type="scientific">Salinisphaera hydrothermalis (strain C41B8)</name>
    <dbReference type="NCBI Taxonomy" id="1304275"/>
    <lineage>
        <taxon>Bacteria</taxon>
        <taxon>Pseudomonadati</taxon>
        <taxon>Pseudomonadota</taxon>
        <taxon>Gammaproteobacteria</taxon>
        <taxon>Salinisphaerales</taxon>
        <taxon>Salinisphaeraceae</taxon>
        <taxon>Salinisphaera</taxon>
    </lineage>
</organism>
<dbReference type="AlphaFoldDB" id="A0A084INJ2"/>
<comment type="catalytic activity">
    <reaction evidence="1 5">
        <text>3'-dephospho-CoA + ATP = 2'-(5''-triphospho-alpha-D-ribosyl)-3'-dephospho-CoA + adenine</text>
        <dbReference type="Rhea" id="RHEA:15117"/>
        <dbReference type="ChEBI" id="CHEBI:16708"/>
        <dbReference type="ChEBI" id="CHEBI:30616"/>
        <dbReference type="ChEBI" id="CHEBI:57328"/>
        <dbReference type="ChEBI" id="CHEBI:61378"/>
        <dbReference type="EC" id="2.4.2.52"/>
    </reaction>
</comment>
<dbReference type="NCBIfam" id="NF002315">
    <property type="entry name" value="PRK01237.1"/>
    <property type="match status" value="1"/>
</dbReference>
<keyword evidence="2 5" id="KW-0808">Transferase</keyword>
<dbReference type="InterPro" id="IPR002736">
    <property type="entry name" value="CitG"/>
</dbReference>
<evidence type="ECO:0000313" key="7">
    <source>
        <dbReference type="Proteomes" id="UP000028302"/>
    </source>
</evidence>
<dbReference type="HAMAP" id="MF_01883">
    <property type="entry name" value="MdcB"/>
    <property type="match status" value="1"/>
</dbReference>
<dbReference type="NCBIfam" id="TIGR03132">
    <property type="entry name" value="malonate_mdcB"/>
    <property type="match status" value="1"/>
</dbReference>
<dbReference type="Gene3D" id="1.10.4200.10">
    <property type="entry name" value="Triphosphoribosyl-dephospho-CoA protein"/>
    <property type="match status" value="1"/>
</dbReference>
<keyword evidence="4 5" id="KW-0067">ATP-binding</keyword>
<dbReference type="GO" id="GO:0051191">
    <property type="term" value="P:prosthetic group biosynthetic process"/>
    <property type="evidence" value="ECO:0007669"/>
    <property type="project" value="TreeGrafter"/>
</dbReference>
<evidence type="ECO:0000256" key="1">
    <source>
        <dbReference type="ARBA" id="ARBA00001210"/>
    </source>
</evidence>
<name>A0A084INJ2_SALHC</name>
<gene>
    <name evidence="5" type="primary">mdcB</name>
    <name evidence="6" type="ORF">C41B8_05223</name>
</gene>
<comment type="caution">
    <text evidence="6">The sequence shown here is derived from an EMBL/GenBank/DDBJ whole genome shotgun (WGS) entry which is preliminary data.</text>
</comment>
<comment type="similarity">
    <text evidence="5">Belongs to the CitG/MdcB family.</text>
</comment>
<evidence type="ECO:0000256" key="4">
    <source>
        <dbReference type="ARBA" id="ARBA00022840"/>
    </source>
</evidence>
<dbReference type="PANTHER" id="PTHR30201">
    <property type="entry name" value="TRIPHOSPHORIBOSYL-DEPHOSPHO-COA SYNTHASE"/>
    <property type="match status" value="1"/>
</dbReference>
<dbReference type="EC" id="2.4.2.52" evidence="5"/>
<keyword evidence="7" id="KW-1185">Reference proteome</keyword>
<keyword evidence="3 5" id="KW-0547">Nucleotide-binding</keyword>
<dbReference type="Pfam" id="PF01874">
    <property type="entry name" value="CitG"/>
    <property type="match status" value="1"/>
</dbReference>
<dbReference type="STRING" id="1304275.C41B8_05223"/>
<dbReference type="RefSeq" id="WP_084188531.1">
    <property type="nucleotide sequence ID" value="NZ_APNK01000005.1"/>
</dbReference>
<dbReference type="GO" id="GO:0046917">
    <property type="term" value="F:triphosphoribosyl-dephospho-CoA synthase activity"/>
    <property type="evidence" value="ECO:0007669"/>
    <property type="project" value="UniProtKB-UniRule"/>
</dbReference>
<evidence type="ECO:0000256" key="3">
    <source>
        <dbReference type="ARBA" id="ARBA00022741"/>
    </source>
</evidence>
<reference evidence="6 7" key="1">
    <citation type="submission" date="2013-03" db="EMBL/GenBank/DDBJ databases">
        <title>Salinisphaera hydrothermalis C41B8 Genome Sequencing.</title>
        <authorList>
            <person name="Li C."/>
            <person name="Lai Q."/>
            <person name="Shao Z."/>
        </authorList>
    </citation>
    <scope>NUCLEOTIDE SEQUENCE [LARGE SCALE GENOMIC DNA]</scope>
    <source>
        <strain evidence="6 7">C41B8</strain>
    </source>
</reference>
<dbReference type="OrthoDB" id="114886at2"/>
<accession>A0A084INJ2</accession>
<evidence type="ECO:0000256" key="2">
    <source>
        <dbReference type="ARBA" id="ARBA00022679"/>
    </source>
</evidence>
<protein>
    <recommendedName>
        <fullName evidence="5">Probable 2-(5''-triphosphoribosyl)-3'-dephosphocoenzyme-A synthase</fullName>
        <shortName evidence="5">2-(5''-triphosphoribosyl)-3'-dephospho-CoA synthase</shortName>
        <ecNumber evidence="5">2.4.2.52</ecNumber>
    </recommendedName>
</protein>
<keyword evidence="6" id="KW-0328">Glycosyltransferase</keyword>
<dbReference type="eggNOG" id="COG1767">
    <property type="taxonomic scope" value="Bacteria"/>
</dbReference>
<dbReference type="GO" id="GO:0005524">
    <property type="term" value="F:ATP binding"/>
    <property type="evidence" value="ECO:0007669"/>
    <property type="project" value="UniProtKB-KW"/>
</dbReference>